<dbReference type="Proteomes" id="UP000759537">
    <property type="component" value="Unassembled WGS sequence"/>
</dbReference>
<sequence length="125" mass="13938">MSEAPSNSASHGELTKLTDSGINNNYAEWAMKSHHQLRSWGLWKHIEGLDSDPPPIPVLKKPVECTGPNKQGIEVTIAYQGNEEEHKKKMEEAKPWVEANQLALSKIVSVTPNSQLHLVDVQYAK</sequence>
<reference evidence="1" key="1">
    <citation type="submission" date="2019-10" db="EMBL/GenBank/DDBJ databases">
        <authorList>
            <consortium name="DOE Joint Genome Institute"/>
            <person name="Kuo A."/>
            <person name="Miyauchi S."/>
            <person name="Kiss E."/>
            <person name="Drula E."/>
            <person name="Kohler A."/>
            <person name="Sanchez-Garcia M."/>
            <person name="Andreopoulos B."/>
            <person name="Barry K.W."/>
            <person name="Bonito G."/>
            <person name="Buee M."/>
            <person name="Carver A."/>
            <person name="Chen C."/>
            <person name="Cichocki N."/>
            <person name="Clum A."/>
            <person name="Culley D."/>
            <person name="Crous P.W."/>
            <person name="Fauchery L."/>
            <person name="Girlanda M."/>
            <person name="Hayes R."/>
            <person name="Keri Z."/>
            <person name="LaButti K."/>
            <person name="Lipzen A."/>
            <person name="Lombard V."/>
            <person name="Magnuson J."/>
            <person name="Maillard F."/>
            <person name="Morin E."/>
            <person name="Murat C."/>
            <person name="Nolan M."/>
            <person name="Ohm R."/>
            <person name="Pangilinan J."/>
            <person name="Pereira M."/>
            <person name="Perotto S."/>
            <person name="Peter M."/>
            <person name="Riley R."/>
            <person name="Sitrit Y."/>
            <person name="Stielow B."/>
            <person name="Szollosi G."/>
            <person name="Zifcakova L."/>
            <person name="Stursova M."/>
            <person name="Spatafora J.W."/>
            <person name="Tedersoo L."/>
            <person name="Vaario L.-M."/>
            <person name="Yamada A."/>
            <person name="Yan M."/>
            <person name="Wang P."/>
            <person name="Xu J."/>
            <person name="Bruns T."/>
            <person name="Baldrian P."/>
            <person name="Vilgalys R."/>
            <person name="Henrissat B."/>
            <person name="Grigoriev I.V."/>
            <person name="Hibbett D."/>
            <person name="Nagy L.G."/>
            <person name="Martin F.M."/>
        </authorList>
    </citation>
    <scope>NUCLEOTIDE SEQUENCE</scope>
    <source>
        <strain evidence="1">Prilba</strain>
    </source>
</reference>
<accession>A0A9P5MSX9</accession>
<gene>
    <name evidence="1" type="ORF">DFH94DRAFT_683153</name>
</gene>
<reference evidence="1" key="2">
    <citation type="journal article" date="2020" name="Nat. Commun.">
        <title>Large-scale genome sequencing of mycorrhizal fungi provides insights into the early evolution of symbiotic traits.</title>
        <authorList>
            <person name="Miyauchi S."/>
            <person name="Kiss E."/>
            <person name="Kuo A."/>
            <person name="Drula E."/>
            <person name="Kohler A."/>
            <person name="Sanchez-Garcia M."/>
            <person name="Morin E."/>
            <person name="Andreopoulos B."/>
            <person name="Barry K.W."/>
            <person name="Bonito G."/>
            <person name="Buee M."/>
            <person name="Carver A."/>
            <person name="Chen C."/>
            <person name="Cichocki N."/>
            <person name="Clum A."/>
            <person name="Culley D."/>
            <person name="Crous P.W."/>
            <person name="Fauchery L."/>
            <person name="Girlanda M."/>
            <person name="Hayes R.D."/>
            <person name="Keri Z."/>
            <person name="LaButti K."/>
            <person name="Lipzen A."/>
            <person name="Lombard V."/>
            <person name="Magnuson J."/>
            <person name="Maillard F."/>
            <person name="Murat C."/>
            <person name="Nolan M."/>
            <person name="Ohm R.A."/>
            <person name="Pangilinan J."/>
            <person name="Pereira M.F."/>
            <person name="Perotto S."/>
            <person name="Peter M."/>
            <person name="Pfister S."/>
            <person name="Riley R."/>
            <person name="Sitrit Y."/>
            <person name="Stielow J.B."/>
            <person name="Szollosi G."/>
            <person name="Zifcakova L."/>
            <person name="Stursova M."/>
            <person name="Spatafora J.W."/>
            <person name="Tedersoo L."/>
            <person name="Vaario L.M."/>
            <person name="Yamada A."/>
            <person name="Yan M."/>
            <person name="Wang P."/>
            <person name="Xu J."/>
            <person name="Bruns T."/>
            <person name="Baldrian P."/>
            <person name="Vilgalys R."/>
            <person name="Dunand C."/>
            <person name="Henrissat B."/>
            <person name="Grigoriev I.V."/>
            <person name="Hibbett D."/>
            <person name="Nagy L.G."/>
            <person name="Martin F.M."/>
        </authorList>
    </citation>
    <scope>NUCLEOTIDE SEQUENCE</scope>
    <source>
        <strain evidence="1">Prilba</strain>
    </source>
</reference>
<comment type="caution">
    <text evidence="1">The sequence shown here is derived from an EMBL/GenBank/DDBJ whole genome shotgun (WGS) entry which is preliminary data.</text>
</comment>
<proteinExistence type="predicted"/>
<protein>
    <submittedName>
        <fullName evidence="1">Uncharacterized protein</fullName>
    </submittedName>
</protein>
<dbReference type="AlphaFoldDB" id="A0A9P5MSX9"/>
<organism evidence="1 2">
    <name type="scientific">Russula ochroleuca</name>
    <dbReference type="NCBI Taxonomy" id="152965"/>
    <lineage>
        <taxon>Eukaryota</taxon>
        <taxon>Fungi</taxon>
        <taxon>Dikarya</taxon>
        <taxon>Basidiomycota</taxon>
        <taxon>Agaricomycotina</taxon>
        <taxon>Agaricomycetes</taxon>
        <taxon>Russulales</taxon>
        <taxon>Russulaceae</taxon>
        <taxon>Russula</taxon>
    </lineage>
</organism>
<dbReference type="OrthoDB" id="2946818at2759"/>
<name>A0A9P5MSX9_9AGAM</name>
<keyword evidence="2" id="KW-1185">Reference proteome</keyword>
<dbReference type="EMBL" id="WHVB01000012">
    <property type="protein sequence ID" value="KAF8477984.1"/>
    <property type="molecule type" value="Genomic_DNA"/>
</dbReference>
<evidence type="ECO:0000313" key="2">
    <source>
        <dbReference type="Proteomes" id="UP000759537"/>
    </source>
</evidence>
<evidence type="ECO:0000313" key="1">
    <source>
        <dbReference type="EMBL" id="KAF8477984.1"/>
    </source>
</evidence>